<gene>
    <name evidence="9" type="ORF">J7S33_27795</name>
</gene>
<evidence type="ECO:0000313" key="10">
    <source>
        <dbReference type="Proteomes" id="UP000671828"/>
    </source>
</evidence>
<dbReference type="InterPro" id="IPR009100">
    <property type="entry name" value="AcylCoA_DH/oxidase_NM_dom_sf"/>
</dbReference>
<evidence type="ECO:0000256" key="5">
    <source>
        <dbReference type="RuleBase" id="RU362125"/>
    </source>
</evidence>
<dbReference type="InterPro" id="IPR006091">
    <property type="entry name" value="Acyl-CoA_Oxase/DH_mid-dom"/>
</dbReference>
<evidence type="ECO:0000256" key="1">
    <source>
        <dbReference type="ARBA" id="ARBA00001974"/>
    </source>
</evidence>
<dbReference type="InterPro" id="IPR006089">
    <property type="entry name" value="Acyl-CoA_DH_CS"/>
</dbReference>
<dbReference type="Proteomes" id="UP000671828">
    <property type="component" value="Chromosome"/>
</dbReference>
<evidence type="ECO:0000256" key="2">
    <source>
        <dbReference type="ARBA" id="ARBA00009347"/>
    </source>
</evidence>
<keyword evidence="5" id="KW-0560">Oxidoreductase</keyword>
<dbReference type="InterPro" id="IPR046373">
    <property type="entry name" value="Acyl-CoA_Oxase/DH_mid-dom_sf"/>
</dbReference>
<keyword evidence="3 5" id="KW-0285">Flavoprotein</keyword>
<dbReference type="PROSITE" id="PS00072">
    <property type="entry name" value="ACYL_COA_DH_1"/>
    <property type="match status" value="1"/>
</dbReference>
<comment type="similarity">
    <text evidence="2 5">Belongs to the acyl-CoA dehydrogenase family.</text>
</comment>
<dbReference type="Pfam" id="PF00441">
    <property type="entry name" value="Acyl-CoA_dh_1"/>
    <property type="match status" value="1"/>
</dbReference>
<dbReference type="GO" id="GO:0003995">
    <property type="term" value="F:acyl-CoA dehydrogenase activity"/>
    <property type="evidence" value="ECO:0007669"/>
    <property type="project" value="InterPro"/>
</dbReference>
<dbReference type="PANTHER" id="PTHR43884:SF12">
    <property type="entry name" value="ISOVALERYL-COA DEHYDROGENASE, MITOCHONDRIAL-RELATED"/>
    <property type="match status" value="1"/>
</dbReference>
<evidence type="ECO:0000313" key="9">
    <source>
        <dbReference type="EMBL" id="QTR02792.1"/>
    </source>
</evidence>
<evidence type="ECO:0000259" key="8">
    <source>
        <dbReference type="Pfam" id="PF02771"/>
    </source>
</evidence>
<feature type="domain" description="Acyl-CoA dehydrogenase/oxidase C-terminal" evidence="6">
    <location>
        <begin position="230"/>
        <end position="368"/>
    </location>
</feature>
<dbReference type="Pfam" id="PF02770">
    <property type="entry name" value="Acyl-CoA_dh_M"/>
    <property type="match status" value="1"/>
</dbReference>
<dbReference type="AlphaFoldDB" id="A0A8T8HWA5"/>
<name>A0A8T8HWA5_9PSEU</name>
<feature type="domain" description="Acyl-CoA dehydrogenase/oxidase N-terminal" evidence="8">
    <location>
        <begin position="8"/>
        <end position="117"/>
    </location>
</feature>
<organism evidence="9 10">
    <name type="scientific">Saccharothrix algeriensis</name>
    <dbReference type="NCBI Taxonomy" id="173560"/>
    <lineage>
        <taxon>Bacteria</taxon>
        <taxon>Bacillati</taxon>
        <taxon>Actinomycetota</taxon>
        <taxon>Actinomycetes</taxon>
        <taxon>Pseudonocardiales</taxon>
        <taxon>Pseudonocardiaceae</taxon>
        <taxon>Saccharothrix</taxon>
    </lineage>
</organism>
<dbReference type="InterPro" id="IPR036250">
    <property type="entry name" value="AcylCo_DH-like_C"/>
</dbReference>
<dbReference type="InterPro" id="IPR013786">
    <property type="entry name" value="AcylCoA_DH/ox_N"/>
</dbReference>
<evidence type="ECO:0000259" key="6">
    <source>
        <dbReference type="Pfam" id="PF00441"/>
    </source>
</evidence>
<dbReference type="EMBL" id="CP072788">
    <property type="protein sequence ID" value="QTR02792.1"/>
    <property type="molecule type" value="Genomic_DNA"/>
</dbReference>
<dbReference type="PANTHER" id="PTHR43884">
    <property type="entry name" value="ACYL-COA DEHYDROGENASE"/>
    <property type="match status" value="1"/>
</dbReference>
<dbReference type="PIRSF" id="PIRSF016578">
    <property type="entry name" value="HsaA"/>
    <property type="match status" value="1"/>
</dbReference>
<reference evidence="9" key="1">
    <citation type="submission" date="2021-04" db="EMBL/GenBank/DDBJ databases">
        <title>Saccharothrix algeriensis WGS.</title>
        <authorList>
            <person name="Stuskova K."/>
            <person name="Hakalova E."/>
            <person name="Tebbal A.B."/>
            <person name="Eichmeier A."/>
        </authorList>
    </citation>
    <scope>NUCLEOTIDE SEQUENCE</scope>
    <source>
        <strain evidence="9">NRRL B-24137</strain>
    </source>
</reference>
<evidence type="ECO:0000256" key="3">
    <source>
        <dbReference type="ARBA" id="ARBA00022630"/>
    </source>
</evidence>
<feature type="domain" description="Acyl-CoA oxidase/dehydrogenase middle" evidence="7">
    <location>
        <begin position="122"/>
        <end position="212"/>
    </location>
</feature>
<dbReference type="GO" id="GO:0050660">
    <property type="term" value="F:flavin adenine dinucleotide binding"/>
    <property type="evidence" value="ECO:0007669"/>
    <property type="project" value="InterPro"/>
</dbReference>
<dbReference type="Pfam" id="PF02771">
    <property type="entry name" value="Acyl-CoA_dh_N"/>
    <property type="match status" value="1"/>
</dbReference>
<sequence>MTPGHLTPAQTERGEEFRAFADRELAPHAARFDAEQAISRESIAALAEHGYLGSAVPAEHGGGGLGMVAYGLLAEEIGRACQSVRNFVAVEDMVIHSLLRWGSDAHRERWLGPLLGGAAVAAFALTEPTAGSDAGAVKTTARPDGGGYRIDGAKKWISFAQIADVFLVFADLGGKHTAFLVERDTPGLSVAPVTGLLGLRGSLLGDITLDGCAVPGDGIVGGPGLGLAFVASGALDLGRYSTACGAVGLAEACLRACATYAGERTQHGTEIRNHQLVQAVLADLVTDTTAARSRLRPARWLSRERGSVEAVNHTLMAKYRASTVAVRAASDAVQLHGANGVGEGAVQRHYRDAKVLEIIEGTTQIQQVLLGQYAARVGAR</sequence>
<evidence type="ECO:0000256" key="4">
    <source>
        <dbReference type="ARBA" id="ARBA00022827"/>
    </source>
</evidence>
<dbReference type="Gene3D" id="1.10.540.10">
    <property type="entry name" value="Acyl-CoA dehydrogenase/oxidase, N-terminal domain"/>
    <property type="match status" value="1"/>
</dbReference>
<accession>A0A8T8HWA5</accession>
<dbReference type="Gene3D" id="1.20.140.10">
    <property type="entry name" value="Butyryl-CoA Dehydrogenase, subunit A, domain 3"/>
    <property type="match status" value="1"/>
</dbReference>
<comment type="cofactor">
    <cofactor evidence="1 5">
        <name>FAD</name>
        <dbReference type="ChEBI" id="CHEBI:57692"/>
    </cofactor>
</comment>
<evidence type="ECO:0000259" key="7">
    <source>
        <dbReference type="Pfam" id="PF02770"/>
    </source>
</evidence>
<dbReference type="SUPFAM" id="SSF56645">
    <property type="entry name" value="Acyl-CoA dehydrogenase NM domain-like"/>
    <property type="match status" value="1"/>
</dbReference>
<protein>
    <submittedName>
        <fullName evidence="9">Acyl-CoA dehydrogenase family protein</fullName>
    </submittedName>
</protein>
<dbReference type="InterPro" id="IPR037069">
    <property type="entry name" value="AcylCoA_DH/ox_N_sf"/>
</dbReference>
<proteinExistence type="inferred from homology"/>
<dbReference type="InterPro" id="IPR009075">
    <property type="entry name" value="AcylCo_DH/oxidase_C"/>
</dbReference>
<dbReference type="Gene3D" id="2.40.110.10">
    <property type="entry name" value="Butyryl-CoA Dehydrogenase, subunit A, domain 2"/>
    <property type="match status" value="1"/>
</dbReference>
<dbReference type="SUPFAM" id="SSF47203">
    <property type="entry name" value="Acyl-CoA dehydrogenase C-terminal domain-like"/>
    <property type="match status" value="1"/>
</dbReference>
<keyword evidence="4 5" id="KW-0274">FAD</keyword>